<evidence type="ECO:0000256" key="2">
    <source>
        <dbReference type="ARBA" id="ARBA00023043"/>
    </source>
</evidence>
<evidence type="ECO:0000313" key="5">
    <source>
        <dbReference type="Proteomes" id="UP000298787"/>
    </source>
</evidence>
<evidence type="ECO:0000256" key="3">
    <source>
        <dbReference type="PROSITE-ProRule" id="PRU00023"/>
    </source>
</evidence>
<dbReference type="PANTHER" id="PTHR24201:SF14">
    <property type="entry name" value="CYCLIN-DEPENDENT KINASE 4 INHIBITOR C-LIKE"/>
    <property type="match status" value="1"/>
</dbReference>
<dbReference type="PROSITE" id="PS50088">
    <property type="entry name" value="ANK_REPEAT"/>
    <property type="match status" value="2"/>
</dbReference>
<dbReference type="Pfam" id="PF13637">
    <property type="entry name" value="Ank_4"/>
    <property type="match status" value="1"/>
</dbReference>
<dbReference type="Gene3D" id="1.25.40.20">
    <property type="entry name" value="Ankyrin repeat-containing domain"/>
    <property type="match status" value="2"/>
</dbReference>
<dbReference type="InterPro" id="IPR036770">
    <property type="entry name" value="Ankyrin_rpt-contain_sf"/>
</dbReference>
<sequence>MADKSVVDELCTASAMGNLPEVLSLLEKGADVNGLNKFGRTALQVVMLGSTPVIEVLLKAGADPDRRDQVCGLTVTHDAARQGFVDSVRLLLDYRADPNLRDYKDNLPLHLAAMWGRLEVVKLLIGRTADPQTPNRQGRTARQLAEDAGHTDIVRYISEYLNSRE</sequence>
<dbReference type="InterPro" id="IPR050776">
    <property type="entry name" value="Ank_Repeat/CDKN_Inhibitor"/>
</dbReference>
<dbReference type="PANTHER" id="PTHR24201">
    <property type="entry name" value="ANK_REP_REGION DOMAIN-CONTAINING PROTEIN"/>
    <property type="match status" value="1"/>
</dbReference>
<keyword evidence="5" id="KW-1185">Reference proteome</keyword>
<proteinExistence type="predicted"/>
<evidence type="ECO:0000256" key="1">
    <source>
        <dbReference type="ARBA" id="ARBA00022737"/>
    </source>
</evidence>
<accession>A0A4U5UI64</accession>
<name>A0A4U5UI64_COLLU</name>
<feature type="repeat" description="ANK" evidence="3">
    <location>
        <begin position="104"/>
        <end position="136"/>
    </location>
</feature>
<reference evidence="4 5" key="1">
    <citation type="submission" date="2019-01" db="EMBL/GenBank/DDBJ databases">
        <title>Genome Assembly of Collichthys lucidus.</title>
        <authorList>
            <person name="Cai M."/>
            <person name="Xiao S."/>
        </authorList>
    </citation>
    <scope>NUCLEOTIDE SEQUENCE [LARGE SCALE GENOMIC DNA]</scope>
    <source>
        <strain evidence="4">JT15FE1705JMU</strain>
        <tissue evidence="4">Muscle</tissue>
    </source>
</reference>
<dbReference type="GO" id="GO:0005634">
    <property type="term" value="C:nucleus"/>
    <property type="evidence" value="ECO:0007669"/>
    <property type="project" value="TreeGrafter"/>
</dbReference>
<dbReference type="Proteomes" id="UP000298787">
    <property type="component" value="Chromosome 8"/>
</dbReference>
<keyword evidence="1" id="KW-0677">Repeat</keyword>
<dbReference type="AlphaFoldDB" id="A0A4U5UI64"/>
<feature type="repeat" description="ANK" evidence="3">
    <location>
        <begin position="71"/>
        <end position="103"/>
    </location>
</feature>
<dbReference type="PROSITE" id="PS50297">
    <property type="entry name" value="ANK_REP_REGION"/>
    <property type="match status" value="2"/>
</dbReference>
<dbReference type="InterPro" id="IPR002110">
    <property type="entry name" value="Ankyrin_rpt"/>
</dbReference>
<protein>
    <submittedName>
        <fullName evidence="4">Cyclin-dependent kinase 4 inhibitor C</fullName>
    </submittedName>
</protein>
<keyword evidence="2 3" id="KW-0040">ANK repeat</keyword>
<evidence type="ECO:0000313" key="4">
    <source>
        <dbReference type="EMBL" id="TKS74417.1"/>
    </source>
</evidence>
<dbReference type="SMART" id="SM00248">
    <property type="entry name" value="ANK"/>
    <property type="match status" value="4"/>
</dbReference>
<dbReference type="SUPFAM" id="SSF48403">
    <property type="entry name" value="Ankyrin repeat"/>
    <property type="match status" value="1"/>
</dbReference>
<gene>
    <name evidence="4" type="ORF">D9C73_008500</name>
</gene>
<organism evidence="4 5">
    <name type="scientific">Collichthys lucidus</name>
    <name type="common">Big head croaker</name>
    <name type="synonym">Sciaena lucida</name>
    <dbReference type="NCBI Taxonomy" id="240159"/>
    <lineage>
        <taxon>Eukaryota</taxon>
        <taxon>Metazoa</taxon>
        <taxon>Chordata</taxon>
        <taxon>Craniata</taxon>
        <taxon>Vertebrata</taxon>
        <taxon>Euteleostomi</taxon>
        <taxon>Actinopterygii</taxon>
        <taxon>Neopterygii</taxon>
        <taxon>Teleostei</taxon>
        <taxon>Neoteleostei</taxon>
        <taxon>Acanthomorphata</taxon>
        <taxon>Eupercaria</taxon>
        <taxon>Sciaenidae</taxon>
        <taxon>Collichthys</taxon>
    </lineage>
</organism>
<dbReference type="Pfam" id="PF12796">
    <property type="entry name" value="Ank_2"/>
    <property type="match status" value="1"/>
</dbReference>
<dbReference type="STRING" id="240159.A0A4U5UI64"/>
<dbReference type="EMBL" id="CM014085">
    <property type="protein sequence ID" value="TKS74417.1"/>
    <property type="molecule type" value="Genomic_DNA"/>
</dbReference>